<accession>A0ACA9P4E3</accession>
<evidence type="ECO:0000313" key="2">
    <source>
        <dbReference type="Proteomes" id="UP000789366"/>
    </source>
</evidence>
<proteinExistence type="predicted"/>
<protein>
    <submittedName>
        <fullName evidence="1">14376_t:CDS:1</fullName>
    </submittedName>
</protein>
<feature type="non-terminal residue" evidence="1">
    <location>
        <position position="362"/>
    </location>
</feature>
<evidence type="ECO:0000313" key="1">
    <source>
        <dbReference type="EMBL" id="CAG8689213.1"/>
    </source>
</evidence>
<reference evidence="1" key="1">
    <citation type="submission" date="2021-06" db="EMBL/GenBank/DDBJ databases">
        <authorList>
            <person name="Kallberg Y."/>
            <person name="Tangrot J."/>
            <person name="Rosling A."/>
        </authorList>
    </citation>
    <scope>NUCLEOTIDE SEQUENCE</scope>
    <source>
        <strain evidence="1">28 12/20/2015</strain>
    </source>
</reference>
<organism evidence="1 2">
    <name type="scientific">Cetraspora pellucida</name>
    <dbReference type="NCBI Taxonomy" id="1433469"/>
    <lineage>
        <taxon>Eukaryota</taxon>
        <taxon>Fungi</taxon>
        <taxon>Fungi incertae sedis</taxon>
        <taxon>Mucoromycota</taxon>
        <taxon>Glomeromycotina</taxon>
        <taxon>Glomeromycetes</taxon>
        <taxon>Diversisporales</taxon>
        <taxon>Gigasporaceae</taxon>
        <taxon>Cetraspora</taxon>
    </lineage>
</organism>
<sequence>MTRNFLKCIDMDASIRQVPDGGVDIQGKFRILNFIMQLKYHHDNNHKVDVGDIQKFCDVYSNSFNYPNYVGIFLTNSGYTEPAERYENKSSSIKTIILFHFINKKDPEIQVYKYNNKYIEIGKNNQKKSTLMIYNELSRIFSFDVIKNNIVPIYASKIYGYVLNDSDLKNLNENRKLQKIEFDDFIQEFEFKSPTVERINNLAMTNNIKFFEGVYNLKRKRYQIEFDRMEDIKRRMIKELNNDYPDLSIKLHEEIKIEKRIDLYVFGFVGAPGSGKSFILDRFKTYLIEIGGIPEEEIFITKSFKNIIEDITSKNSKTLIAKERKIISYFKGIYEILTDQKEKKIRFILFDGTPYDLKIFNR</sequence>
<dbReference type="EMBL" id="CAJVPW010020470">
    <property type="protein sequence ID" value="CAG8689213.1"/>
    <property type="molecule type" value="Genomic_DNA"/>
</dbReference>
<keyword evidence="2" id="KW-1185">Reference proteome</keyword>
<gene>
    <name evidence="1" type="ORF">SPELUC_LOCUS10656</name>
</gene>
<dbReference type="Proteomes" id="UP000789366">
    <property type="component" value="Unassembled WGS sequence"/>
</dbReference>
<name>A0ACA9P4E3_9GLOM</name>
<comment type="caution">
    <text evidence="1">The sequence shown here is derived from an EMBL/GenBank/DDBJ whole genome shotgun (WGS) entry which is preliminary data.</text>
</comment>